<name>A0A9P0G737_9CUCU</name>
<accession>A0A9P0G737</accession>
<proteinExistence type="predicted"/>
<dbReference type="EMBL" id="OV651829">
    <property type="protein sequence ID" value="CAH1104569.1"/>
    <property type="molecule type" value="Genomic_DNA"/>
</dbReference>
<evidence type="ECO:0000313" key="1">
    <source>
        <dbReference type="EMBL" id="CAH1104569.1"/>
    </source>
</evidence>
<reference evidence="1" key="1">
    <citation type="submission" date="2022-01" db="EMBL/GenBank/DDBJ databases">
        <authorList>
            <person name="King R."/>
        </authorList>
    </citation>
    <scope>NUCLEOTIDE SEQUENCE</scope>
</reference>
<protein>
    <submittedName>
        <fullName evidence="1">Uncharacterized protein</fullName>
    </submittedName>
</protein>
<dbReference type="AlphaFoldDB" id="A0A9P0G737"/>
<keyword evidence="2" id="KW-1185">Reference proteome</keyword>
<gene>
    <name evidence="1" type="ORF">PSYICH_LOCUS5403</name>
</gene>
<dbReference type="Proteomes" id="UP001153636">
    <property type="component" value="Chromosome 17"/>
</dbReference>
<evidence type="ECO:0000313" key="2">
    <source>
        <dbReference type="Proteomes" id="UP001153636"/>
    </source>
</evidence>
<dbReference type="OrthoDB" id="7330171at2759"/>
<sequence>MNKFGLICFYICSTEIFAYPVSSDPRYVLVPISLSNFNQQPRGPLDFIGNWIQSSDFFPLELNVPDTFSSIGNTVGGWANNVGNFAQNVGSTFQGFTQNVGSGIQGLTQNVGSGIQGLTQNVGSGIQSFTQGLTQRVPFLAAIVRPPGTSTQRFVVLIPARDFVGSNTINQNFNSNDKMDFNMNPDLMEIFP</sequence>
<dbReference type="Gene3D" id="1.20.120.20">
    <property type="entry name" value="Apolipoprotein"/>
    <property type="match status" value="1"/>
</dbReference>
<organism evidence="1 2">
    <name type="scientific">Psylliodes chrysocephalus</name>
    <dbReference type="NCBI Taxonomy" id="3402493"/>
    <lineage>
        <taxon>Eukaryota</taxon>
        <taxon>Metazoa</taxon>
        <taxon>Ecdysozoa</taxon>
        <taxon>Arthropoda</taxon>
        <taxon>Hexapoda</taxon>
        <taxon>Insecta</taxon>
        <taxon>Pterygota</taxon>
        <taxon>Neoptera</taxon>
        <taxon>Endopterygota</taxon>
        <taxon>Coleoptera</taxon>
        <taxon>Polyphaga</taxon>
        <taxon>Cucujiformia</taxon>
        <taxon>Chrysomeloidea</taxon>
        <taxon>Chrysomelidae</taxon>
        <taxon>Galerucinae</taxon>
        <taxon>Alticini</taxon>
        <taxon>Psylliodes</taxon>
    </lineage>
</organism>